<evidence type="ECO:0000313" key="1">
    <source>
        <dbReference type="EMBL" id="VDO07580.1"/>
    </source>
</evidence>
<accession>A0A0R3Q425</accession>
<reference evidence="3" key="1">
    <citation type="submission" date="2017-02" db="UniProtKB">
        <authorList>
            <consortium name="WormBaseParasite"/>
        </authorList>
    </citation>
    <scope>IDENTIFICATION</scope>
</reference>
<name>A0A0R3Q425_9BILA</name>
<proteinExistence type="predicted"/>
<protein>
    <submittedName>
        <fullName evidence="3">DUF295 domain-containing protein</fullName>
    </submittedName>
</protein>
<organism evidence="3">
    <name type="scientific">Brugia timori</name>
    <dbReference type="NCBI Taxonomy" id="42155"/>
    <lineage>
        <taxon>Eukaryota</taxon>
        <taxon>Metazoa</taxon>
        <taxon>Ecdysozoa</taxon>
        <taxon>Nematoda</taxon>
        <taxon>Chromadorea</taxon>
        <taxon>Rhabditida</taxon>
        <taxon>Spirurina</taxon>
        <taxon>Spiruromorpha</taxon>
        <taxon>Filarioidea</taxon>
        <taxon>Onchocercidae</taxon>
        <taxon>Brugia</taxon>
    </lineage>
</organism>
<dbReference type="WBParaSite" id="BTMF_0000104601-mRNA-1">
    <property type="protein sequence ID" value="BTMF_0000104601-mRNA-1"/>
    <property type="gene ID" value="BTMF_0000104601"/>
</dbReference>
<evidence type="ECO:0000313" key="3">
    <source>
        <dbReference type="WBParaSite" id="BTMF_0000104601-mRNA-1"/>
    </source>
</evidence>
<reference evidence="1 2" key="2">
    <citation type="submission" date="2018-11" db="EMBL/GenBank/DDBJ databases">
        <authorList>
            <consortium name="Pathogen Informatics"/>
        </authorList>
    </citation>
    <scope>NUCLEOTIDE SEQUENCE [LARGE SCALE GENOMIC DNA]</scope>
</reference>
<keyword evidence="2" id="KW-1185">Reference proteome</keyword>
<dbReference type="Proteomes" id="UP000280834">
    <property type="component" value="Unassembled WGS sequence"/>
</dbReference>
<gene>
    <name evidence="1" type="ORF">BTMF_LOCUS407</name>
</gene>
<sequence>MVKNRQKRWIGKLGDGWNIELLDGRELDDRTCDVFSTSVSLLNSNTYVRSFPSSGNSSSSTELEQSWFVLSRVLFFANKDYCAFFVVGRRLDQEVLTDL</sequence>
<evidence type="ECO:0000313" key="2">
    <source>
        <dbReference type="Proteomes" id="UP000280834"/>
    </source>
</evidence>
<dbReference type="AlphaFoldDB" id="A0A0R3Q425"/>
<dbReference type="EMBL" id="UZAG01000209">
    <property type="protein sequence ID" value="VDO07580.1"/>
    <property type="molecule type" value="Genomic_DNA"/>
</dbReference>